<dbReference type="EMBL" id="JACAZI010000001">
    <property type="protein sequence ID" value="KAF7371524.1"/>
    <property type="molecule type" value="Genomic_DNA"/>
</dbReference>
<evidence type="ECO:0000256" key="8">
    <source>
        <dbReference type="ARBA" id="ARBA00023295"/>
    </source>
</evidence>
<evidence type="ECO:0000256" key="1">
    <source>
        <dbReference type="ARBA" id="ARBA00000448"/>
    </source>
</evidence>
<keyword evidence="10" id="KW-0732">Signal</keyword>
<feature type="chain" id="PRO_5034112841" description="beta-glucosidase" evidence="10">
    <location>
        <begin position="20"/>
        <end position="628"/>
    </location>
</feature>
<protein>
    <recommendedName>
        <fullName evidence="4">beta-glucosidase</fullName>
        <ecNumber evidence="4">3.2.1.21</ecNumber>
    </recommendedName>
</protein>
<dbReference type="GO" id="GO:0030245">
    <property type="term" value="P:cellulose catabolic process"/>
    <property type="evidence" value="ECO:0007669"/>
    <property type="project" value="UniProtKB-KW"/>
</dbReference>
<keyword evidence="9" id="KW-0624">Polysaccharide degradation</keyword>
<sequence length="628" mass="68905">MISKTWVLTALLTLPAAFAAFVTGISNPAPVGFEQWISPRDHSRPARRRRGAKKLIARLTLEEGIDIGGYRYRRPNGVCLTTVTFGHKRRHGLGHCARRSAMGAEFRGKVVNVASGLMTNMGRQAAAGRNWEGFGPNLFLSGVTTVATINGIQRNSVISTVKRFCVSFVASIRPSFLLRICFSPDFLPLNARVVRIHKPPDLPRLDVSVSLPGIVPTPVLRPASCLPHDLPPAPSSNMNFELPSILSVLPSHIPSPLLPMLRVPHSIANEQEHFCGGSEASQIHSSNFDDKTFNEMCFPLLAHFISLSFHSFTYTHTPFPLLLLCLSDFAEAIHRRRAVVCAYNKIDQTQACQNSKIINGVLEELGFMGFVMSDSDQAAMIDGIQPTLARLDMNMPAFFAYEPVQRSENGNVPEARVDNTMRPSSTFLSRSFAIAVEYYHVNSRASRVVRTFAASYKVGHDKGYPPISLKDAVNVQADHYKLIRQIGAASTILQENTNKALPLAVKNIKRIAIIGSDLGPNPDGANGCSDCVLLVLYFLNRGCSQGTMAIGWGSGALFFRVHLLIITDRHVYQAPRTSPTSSTPSWQSRHIKSINPIVVIDAVLNDLNITQVRAVTSCTTAEGEQARD</sequence>
<reference evidence="11" key="1">
    <citation type="submission" date="2020-05" db="EMBL/GenBank/DDBJ databases">
        <title>Mycena genomes resolve the evolution of fungal bioluminescence.</title>
        <authorList>
            <person name="Tsai I.J."/>
        </authorList>
    </citation>
    <scope>NUCLEOTIDE SEQUENCE</scope>
    <source>
        <strain evidence="11">CCC161011</strain>
    </source>
</reference>
<comment type="similarity">
    <text evidence="3">Belongs to the glycosyl hydrolase 3 family.</text>
</comment>
<dbReference type="PANTHER" id="PTHR42715:SF2">
    <property type="entry name" value="BETA-GLUCOSIDASE F-RELATED"/>
    <property type="match status" value="1"/>
</dbReference>
<proteinExistence type="inferred from homology"/>
<comment type="pathway">
    <text evidence="2">Glycan metabolism; cellulose degradation.</text>
</comment>
<evidence type="ECO:0000256" key="3">
    <source>
        <dbReference type="ARBA" id="ARBA00005336"/>
    </source>
</evidence>
<dbReference type="InterPro" id="IPR036881">
    <property type="entry name" value="Glyco_hydro_3_C_sf"/>
</dbReference>
<evidence type="ECO:0000256" key="4">
    <source>
        <dbReference type="ARBA" id="ARBA00012744"/>
    </source>
</evidence>
<dbReference type="PANTHER" id="PTHR42715">
    <property type="entry name" value="BETA-GLUCOSIDASE"/>
    <property type="match status" value="1"/>
</dbReference>
<dbReference type="EC" id="3.2.1.21" evidence="4"/>
<evidence type="ECO:0000256" key="9">
    <source>
        <dbReference type="ARBA" id="ARBA00023326"/>
    </source>
</evidence>
<dbReference type="Proteomes" id="UP000620124">
    <property type="component" value="Unassembled WGS sequence"/>
</dbReference>
<keyword evidence="7" id="KW-0119">Carbohydrate metabolism</keyword>
<organism evidence="11 12">
    <name type="scientific">Mycena venus</name>
    <dbReference type="NCBI Taxonomy" id="2733690"/>
    <lineage>
        <taxon>Eukaryota</taxon>
        <taxon>Fungi</taxon>
        <taxon>Dikarya</taxon>
        <taxon>Basidiomycota</taxon>
        <taxon>Agaricomycotina</taxon>
        <taxon>Agaricomycetes</taxon>
        <taxon>Agaricomycetidae</taxon>
        <taxon>Agaricales</taxon>
        <taxon>Marasmiineae</taxon>
        <taxon>Mycenaceae</taxon>
        <taxon>Mycena</taxon>
    </lineage>
</organism>
<keyword evidence="5" id="KW-0378">Hydrolase</keyword>
<dbReference type="GO" id="GO:0008422">
    <property type="term" value="F:beta-glucosidase activity"/>
    <property type="evidence" value="ECO:0007669"/>
    <property type="project" value="UniProtKB-EC"/>
</dbReference>
<evidence type="ECO:0000313" key="12">
    <source>
        <dbReference type="Proteomes" id="UP000620124"/>
    </source>
</evidence>
<accession>A0A8H6Z6J8</accession>
<keyword evidence="8" id="KW-0326">Glycosidase</keyword>
<dbReference type="InterPro" id="IPR017853">
    <property type="entry name" value="GH"/>
</dbReference>
<evidence type="ECO:0000256" key="7">
    <source>
        <dbReference type="ARBA" id="ARBA00023277"/>
    </source>
</evidence>
<evidence type="ECO:0000256" key="10">
    <source>
        <dbReference type="SAM" id="SignalP"/>
    </source>
</evidence>
<comment type="caution">
    <text evidence="11">The sequence shown here is derived from an EMBL/GenBank/DDBJ whole genome shotgun (WGS) entry which is preliminary data.</text>
</comment>
<comment type="catalytic activity">
    <reaction evidence="1">
        <text>Hydrolysis of terminal, non-reducing beta-D-glucosyl residues with release of beta-D-glucose.</text>
        <dbReference type="EC" id="3.2.1.21"/>
    </reaction>
</comment>
<evidence type="ECO:0000256" key="5">
    <source>
        <dbReference type="ARBA" id="ARBA00022801"/>
    </source>
</evidence>
<evidence type="ECO:0000256" key="6">
    <source>
        <dbReference type="ARBA" id="ARBA00023001"/>
    </source>
</evidence>
<dbReference type="InterPro" id="IPR050288">
    <property type="entry name" value="Cellulose_deg_GH3"/>
</dbReference>
<keyword evidence="6" id="KW-0136">Cellulose degradation</keyword>
<name>A0A8H6Z6J8_9AGAR</name>
<dbReference type="Gene3D" id="3.20.20.300">
    <property type="entry name" value="Glycoside hydrolase, family 3, N-terminal domain"/>
    <property type="match status" value="2"/>
</dbReference>
<dbReference type="Gene3D" id="3.40.50.1700">
    <property type="entry name" value="Glycoside hydrolase family 3 C-terminal domain"/>
    <property type="match status" value="1"/>
</dbReference>
<evidence type="ECO:0000313" key="11">
    <source>
        <dbReference type="EMBL" id="KAF7371524.1"/>
    </source>
</evidence>
<keyword evidence="12" id="KW-1185">Reference proteome</keyword>
<dbReference type="OrthoDB" id="416222at2759"/>
<evidence type="ECO:0000256" key="2">
    <source>
        <dbReference type="ARBA" id="ARBA00004987"/>
    </source>
</evidence>
<gene>
    <name evidence="11" type="ORF">MVEN_00007200</name>
</gene>
<dbReference type="AlphaFoldDB" id="A0A8H6Z6J8"/>
<dbReference type="InterPro" id="IPR036962">
    <property type="entry name" value="Glyco_hydro_3_N_sf"/>
</dbReference>
<feature type="signal peptide" evidence="10">
    <location>
        <begin position="1"/>
        <end position="19"/>
    </location>
</feature>
<dbReference type="SUPFAM" id="SSF51445">
    <property type="entry name" value="(Trans)glycosidases"/>
    <property type="match status" value="2"/>
</dbReference>